<sequence>MNKKLQYPCLAKRYFSTPNSNNDKPATTTTPSATTTTGLSAVLVVAATNNSVAGSDAGNSSEESSEETATTTAAGSSTASVPLNAAFAVPTTQTTIMMDGNSDHQSDYSSSSDDGVAHSVNASRESSPAWRVVPVQPTSSHPLPLVHRVDIQWKTRLDPFATYLDTSLYSPIIYQFEHELELENHQHAIIVVRPSVVYDDNQEIQVLNKNNQVILKGDLEIAMTAQKRNAETTVFKGHSKIQFTDSSYHHDRKAFRLVWKYYTVQDTERLIYSTISTPFRVFARKPTKKEKTETSSPNSSAATSPTQHNRKKRKEMEPSAVAVQAPTPVPTLVESSLESSTKKVKRDAIQVVDDDEISALNIRAVPTIVNSVATAVVSHLISQKENPNQDLVLELFKTLKDINNRLERLEKLSNPQNPTPSSNHADMMETSSTASVANHHHVHRSNLQHV</sequence>
<dbReference type="Proteomes" id="UP000444721">
    <property type="component" value="Unassembled WGS sequence"/>
</dbReference>
<feature type="compositionally biased region" description="Low complexity" evidence="1">
    <location>
        <begin position="53"/>
        <end position="77"/>
    </location>
</feature>
<keyword evidence="3" id="KW-1185">Reference proteome</keyword>
<evidence type="ECO:0000313" key="2">
    <source>
        <dbReference type="EMBL" id="KAF0979355.1"/>
    </source>
</evidence>
<dbReference type="AlphaFoldDB" id="A0A6A5C1F3"/>
<evidence type="ECO:0000313" key="3">
    <source>
        <dbReference type="Proteomes" id="UP000444721"/>
    </source>
</evidence>
<comment type="caution">
    <text evidence="2">The sequence shown here is derived from an EMBL/GenBank/DDBJ whole genome shotgun (WGS) entry which is preliminary data.</text>
</comment>
<dbReference type="OMA" id="IYQFEHE"/>
<name>A0A6A5C1F3_NAEFO</name>
<feature type="region of interest" description="Disordered" evidence="1">
    <location>
        <begin position="286"/>
        <end position="336"/>
    </location>
</feature>
<feature type="compositionally biased region" description="Low complexity" evidence="1">
    <location>
        <begin position="294"/>
        <end position="306"/>
    </location>
</feature>
<gene>
    <name evidence="2" type="ORF">FDP41_001698</name>
</gene>
<dbReference type="VEuPathDB" id="AmoebaDB:FDP41_001698"/>
<feature type="region of interest" description="Disordered" evidence="1">
    <location>
        <begin position="96"/>
        <end position="130"/>
    </location>
</feature>
<dbReference type="OrthoDB" id="10358166at2759"/>
<feature type="compositionally biased region" description="Low complexity" evidence="1">
    <location>
        <begin position="25"/>
        <end position="34"/>
    </location>
</feature>
<dbReference type="RefSeq" id="XP_044564068.1">
    <property type="nucleotide sequence ID" value="XM_044704810.1"/>
</dbReference>
<feature type="region of interest" description="Disordered" evidence="1">
    <location>
        <begin position="52"/>
        <end position="77"/>
    </location>
</feature>
<organism evidence="2 3">
    <name type="scientific">Naegleria fowleri</name>
    <name type="common">Brain eating amoeba</name>
    <dbReference type="NCBI Taxonomy" id="5763"/>
    <lineage>
        <taxon>Eukaryota</taxon>
        <taxon>Discoba</taxon>
        <taxon>Heterolobosea</taxon>
        <taxon>Tetramitia</taxon>
        <taxon>Eutetramitia</taxon>
        <taxon>Vahlkampfiidae</taxon>
        <taxon>Naegleria</taxon>
    </lineage>
</organism>
<feature type="region of interest" description="Disordered" evidence="1">
    <location>
        <begin position="15"/>
        <end position="34"/>
    </location>
</feature>
<evidence type="ECO:0000256" key="1">
    <source>
        <dbReference type="SAM" id="MobiDB-lite"/>
    </source>
</evidence>
<dbReference type="EMBL" id="VFQX01000027">
    <property type="protein sequence ID" value="KAF0979355.1"/>
    <property type="molecule type" value="Genomic_DNA"/>
</dbReference>
<protein>
    <submittedName>
        <fullName evidence="2">Uncharacterized protein</fullName>
    </submittedName>
</protein>
<reference evidence="2 3" key="1">
    <citation type="journal article" date="2019" name="Sci. Rep.">
        <title>Nanopore sequencing improves the draft genome of the human pathogenic amoeba Naegleria fowleri.</title>
        <authorList>
            <person name="Liechti N."/>
            <person name="Schurch N."/>
            <person name="Bruggmann R."/>
            <person name="Wittwer M."/>
        </authorList>
    </citation>
    <scope>NUCLEOTIDE SEQUENCE [LARGE SCALE GENOMIC DNA]</scope>
    <source>
        <strain evidence="2 3">ATCC 30894</strain>
    </source>
</reference>
<dbReference type="GeneID" id="68108916"/>
<dbReference type="VEuPathDB" id="AmoebaDB:NF0036260"/>
<dbReference type="VEuPathDB" id="AmoebaDB:NfTy_054730"/>
<proteinExistence type="predicted"/>
<accession>A0A6A5C1F3</accession>